<dbReference type="EMBL" id="LR797271">
    <property type="protein sequence ID" value="CAB4197552.1"/>
    <property type="molecule type" value="Genomic_DNA"/>
</dbReference>
<evidence type="ECO:0000313" key="1">
    <source>
        <dbReference type="EMBL" id="CAB4197552.1"/>
    </source>
</evidence>
<proteinExistence type="predicted"/>
<reference evidence="1" key="1">
    <citation type="submission" date="2020-05" db="EMBL/GenBank/DDBJ databases">
        <authorList>
            <person name="Chiriac C."/>
            <person name="Salcher M."/>
            <person name="Ghai R."/>
            <person name="Kavagutti S V."/>
        </authorList>
    </citation>
    <scope>NUCLEOTIDE SEQUENCE</scope>
</reference>
<protein>
    <submittedName>
        <fullName evidence="1">Uncharacterized protein</fullName>
    </submittedName>
</protein>
<organism evidence="1">
    <name type="scientific">uncultured Caudovirales phage</name>
    <dbReference type="NCBI Taxonomy" id="2100421"/>
    <lineage>
        <taxon>Viruses</taxon>
        <taxon>Duplodnaviria</taxon>
        <taxon>Heunggongvirae</taxon>
        <taxon>Uroviricota</taxon>
        <taxon>Caudoviricetes</taxon>
        <taxon>Peduoviridae</taxon>
        <taxon>Maltschvirus</taxon>
        <taxon>Maltschvirus maltsch</taxon>
    </lineage>
</organism>
<accession>A0A6J5RNC9</accession>
<name>A0A6J5RNC9_9CAUD</name>
<sequence length="1071" mass="110141">MAAITSAGSGLSNATTTWVGGVIPVEGDTVTIAAGHTVTITGTHVWGNDSATAALAYAGSCVFSTVANSDLTLKGTMVNSGTAAVWRRGTLASPMPANITSRVRTNYSAALANNKYNITIGGTTVFAEWSECGATRNRQFQVATAIPAGATSIEVSDATGWQVGDVIFLEATNTSANQREHRVLTIVAGNIVGWTTGLANARTAGCWGGNLSSNVLWQSFNGSFGAYVQVICQSTQAPATINIKQVSTHGLYGQSDVGGFTILGTNAVTVANSAVGVLDNIAGSDLLPDGTNASGASAILGVRQGYSGNWTNPVVYSRQGYSSGLNAVYTSSGGTGYFTNAFFCGIFAPIFSQFSQGGVGCKIVNSRITNNQQINNGASMIGFSMDGVTMDGSNYLLSILQGDYTFNNCLFGQTYGFLNTTQLILNSNNSLSTLDFNNCLLPSTPVVLPSAYQNALVKKPVTILNKNNNSTLQEIYLNTGSIIRDNAQLLRSRSSIKISPYTAGVAHGYSFNVAASAGVAYTFRFGLRYDANYGTATPPIVTVSGLGITPQTFTAGGTVNTDYHGTITVTPSSTGLLTIAISGQTTATLGTGNFWFSGMSINPWIDWSQHYGYTYAPTSPTQTVDSVVQLSESAAAALTGLAYAGSTLTVSGTRTMREVYDWLKQYEASNRLAPILTSADGALFLTAANVAISGALSGGSLTAAGFTLTGSIASIALVGNVTQATPTALTNGAIDGDLTYNTNTPITVTLTGCTVTGTISNTGVGLVTVRLAGGTTVGTVGANVVTQLVTALSLTGLTAGSAIYVADDTGTQVTYVASSGTSYALDTTGGTGTWAYKVASYGYTAQTGTHTPATASTATVVTLVADAFVTQAMAATVAAYTQLGNPDRIYDYAAYYETTATGIFTARAASKAGSFCSVGSYQVTMATSGAVWALSSATLTINTGTAFAPGVTMTSGLLSTATITAANTSAFMGILSDSTGIRAPLTIAPEVSLLGAQVHIYDLDISTPGDLGTVVTGTTSCPASSFTYYGPAGNTVWLQILKDNYFEYGASIITPSAASTISPTIEQDYNQ</sequence>
<gene>
    <name evidence="1" type="ORF">UFOVP1309_21</name>
</gene>